<feature type="transmembrane region" description="Helical" evidence="6">
    <location>
        <begin position="319"/>
        <end position="352"/>
    </location>
</feature>
<dbReference type="PANTHER" id="PTHR30619">
    <property type="entry name" value="DNA INTERNALIZATION/COMPETENCE PROTEIN COMEC/REC2"/>
    <property type="match status" value="1"/>
</dbReference>
<feature type="transmembrane region" description="Helical" evidence="6">
    <location>
        <begin position="493"/>
        <end position="511"/>
    </location>
</feature>
<dbReference type="NCBIfam" id="TIGR00361">
    <property type="entry name" value="ComEC_Rec2"/>
    <property type="match status" value="1"/>
</dbReference>
<evidence type="ECO:0000256" key="3">
    <source>
        <dbReference type="ARBA" id="ARBA00022692"/>
    </source>
</evidence>
<dbReference type="CDD" id="cd07731">
    <property type="entry name" value="ComA-like_MBL-fold"/>
    <property type="match status" value="1"/>
</dbReference>
<feature type="transmembrane region" description="Helical" evidence="6">
    <location>
        <begin position="49"/>
        <end position="68"/>
    </location>
</feature>
<feature type="transmembrane region" description="Helical" evidence="6">
    <location>
        <begin position="395"/>
        <end position="420"/>
    </location>
</feature>
<keyword evidence="2" id="KW-1003">Cell membrane</keyword>
<comment type="subcellular location">
    <subcellularLocation>
        <location evidence="1">Cell membrane</location>
        <topology evidence="1">Multi-pass membrane protein</topology>
    </subcellularLocation>
</comment>
<evidence type="ECO:0000256" key="5">
    <source>
        <dbReference type="ARBA" id="ARBA00023136"/>
    </source>
</evidence>
<feature type="transmembrane region" description="Helical" evidence="6">
    <location>
        <begin position="6"/>
        <end position="22"/>
    </location>
</feature>
<feature type="transmembrane region" description="Helical" evidence="6">
    <location>
        <begin position="461"/>
        <end position="481"/>
    </location>
</feature>
<gene>
    <name evidence="8" type="ORF">EDD65_10297</name>
</gene>
<dbReference type="InterPro" id="IPR004477">
    <property type="entry name" value="ComEC_N"/>
</dbReference>
<dbReference type="InterPro" id="IPR052159">
    <property type="entry name" value="Competence_DNA_uptake"/>
</dbReference>
<keyword evidence="4 6" id="KW-1133">Transmembrane helix</keyword>
<dbReference type="Pfam" id="PF00753">
    <property type="entry name" value="Lactamase_B"/>
    <property type="match status" value="1"/>
</dbReference>
<evidence type="ECO:0000256" key="6">
    <source>
        <dbReference type="SAM" id="Phobius"/>
    </source>
</evidence>
<dbReference type="SUPFAM" id="SSF56281">
    <property type="entry name" value="Metallo-hydrolase/oxidoreductase"/>
    <property type="match status" value="1"/>
</dbReference>
<dbReference type="Pfam" id="PF13567">
    <property type="entry name" value="DUF4131"/>
    <property type="match status" value="1"/>
</dbReference>
<dbReference type="InterPro" id="IPR036866">
    <property type="entry name" value="RibonucZ/Hydroxyglut_hydro"/>
</dbReference>
<evidence type="ECO:0000313" key="9">
    <source>
        <dbReference type="Proteomes" id="UP000294567"/>
    </source>
</evidence>
<dbReference type="SMART" id="SM00849">
    <property type="entry name" value="Lactamase_B"/>
    <property type="match status" value="1"/>
</dbReference>
<proteinExistence type="predicted"/>
<sequence length="816" mass="94221">MKSPFLYLSFFLLLGIIFSYYIDINTIFLLILLFISLFINFIGKKENKFKSLNLFFSIFLLGIILTNLKTIDSQLLEYKDALVEITGIVDEIKIIEENESRYIVRVTNICHDGNNKKVSEKIQLKILGEKTLSIGEELLFKGVLREPLPNTNPKLYNHRLKLLTEGIYTSTTIKDYSIIHVVKGNLDFIDRMKYKFIESVEEIFDSYLTEKNSSLMKAVILGKSSYLTEDNIEKFRHLGLAHILAVSGLHIGLITNILTGLLGYLGINKKLNIGITLSGIWMYAYIIGGPPSVIRANIMFTILFLSKVFWQAYESINALFFALFIMLIINPYWAFSIGFQLSFIATFFILYLTPKIKIIFYPSDSQLIKSLKSILSVQIGLLPIQAYYFNRVPIISMVANLLIVPLFSIGLILGLLLLFFSYLIEPIAYFIGIVINFLLDIQFYIINILECFPYIDLKVPSPSIMGILCYYILLFIGMGIIKISNIDKKISKVIIFYLLFLILVNFLTMYFDQSIEIRFIDVGQGDSILIKTQGGNYLIDTGGDLFGNFDVGENILFPYLEKEGIFKLKGVFITHYDIDHCKSLPYLMDNMKIEKIYIGHEKLDNDLYEEINNKAKEKNIPIILLKRGHKLKLDDNTDMIVLGPHEQLLKTSETSNENDLSLILMLNYYDKNILFTGDIEDKGERTLINNATPKAYFLKVPHHGSKTSSSMEFLDKVSPEAAFISVGRNNMFGHPHEEVIKRYNNRNIQLYRTDELGLITLTFNKEKYQVYSFLKEKLNIMYAVKYFYPYIFYIIISYMLIKYYIILEKEMKIIEL</sequence>
<evidence type="ECO:0000256" key="2">
    <source>
        <dbReference type="ARBA" id="ARBA00022475"/>
    </source>
</evidence>
<feature type="domain" description="Metallo-beta-lactamase" evidence="7">
    <location>
        <begin position="524"/>
        <end position="728"/>
    </location>
</feature>
<feature type="transmembrane region" description="Helical" evidence="6">
    <location>
        <begin position="243"/>
        <end position="265"/>
    </location>
</feature>
<dbReference type="AlphaFoldDB" id="A0A4R3KYC8"/>
<feature type="transmembrane region" description="Helical" evidence="6">
    <location>
        <begin position="787"/>
        <end position="807"/>
    </location>
</feature>
<dbReference type="EMBL" id="SMAE01000002">
    <property type="protein sequence ID" value="TCS91168.1"/>
    <property type="molecule type" value="Genomic_DNA"/>
</dbReference>
<keyword evidence="3 6" id="KW-0812">Transmembrane</keyword>
<evidence type="ECO:0000256" key="4">
    <source>
        <dbReference type="ARBA" id="ARBA00022989"/>
    </source>
</evidence>
<keyword evidence="9" id="KW-1185">Reference proteome</keyword>
<accession>A0A4R3KYC8</accession>
<keyword evidence="5 6" id="KW-0472">Membrane</keyword>
<dbReference type="Gene3D" id="3.60.15.10">
    <property type="entry name" value="Ribonuclease Z/Hydroxyacylglutathione hydrolase-like"/>
    <property type="match status" value="1"/>
</dbReference>
<dbReference type="Proteomes" id="UP000294567">
    <property type="component" value="Unassembled WGS sequence"/>
</dbReference>
<feature type="transmembrane region" description="Helical" evidence="6">
    <location>
        <begin position="271"/>
        <end position="287"/>
    </location>
</feature>
<dbReference type="InterPro" id="IPR004797">
    <property type="entry name" value="Competence_ComEC/Rec2"/>
</dbReference>
<comment type="caution">
    <text evidence="8">The sequence shown here is derived from an EMBL/GenBank/DDBJ whole genome shotgun (WGS) entry which is preliminary data.</text>
</comment>
<protein>
    <submittedName>
        <fullName evidence="8">Competence protein ComEC</fullName>
    </submittedName>
</protein>
<dbReference type="OrthoDB" id="9761531at2"/>
<evidence type="ECO:0000259" key="7">
    <source>
        <dbReference type="SMART" id="SM00849"/>
    </source>
</evidence>
<dbReference type="GO" id="GO:0030420">
    <property type="term" value="P:establishment of competence for transformation"/>
    <property type="evidence" value="ECO:0007669"/>
    <property type="project" value="InterPro"/>
</dbReference>
<dbReference type="InterPro" id="IPR035681">
    <property type="entry name" value="ComA-like_MBL"/>
</dbReference>
<dbReference type="RefSeq" id="WP_132025806.1">
    <property type="nucleotide sequence ID" value="NZ_CP068564.1"/>
</dbReference>
<reference evidence="8 9" key="1">
    <citation type="submission" date="2019-03" db="EMBL/GenBank/DDBJ databases">
        <title>Genomic Encyclopedia of Type Strains, Phase IV (KMG-IV): sequencing the most valuable type-strain genomes for metagenomic binning, comparative biology and taxonomic classification.</title>
        <authorList>
            <person name="Goeker M."/>
        </authorList>
    </citation>
    <scope>NUCLEOTIDE SEQUENCE [LARGE SCALE GENOMIC DNA]</scope>
    <source>
        <strain evidence="8 9">DSM 26752</strain>
    </source>
</reference>
<feature type="transmembrane region" description="Helical" evidence="6">
    <location>
        <begin position="427"/>
        <end position="449"/>
    </location>
</feature>
<evidence type="ECO:0000313" key="8">
    <source>
        <dbReference type="EMBL" id="TCS91168.1"/>
    </source>
</evidence>
<evidence type="ECO:0000256" key="1">
    <source>
        <dbReference type="ARBA" id="ARBA00004651"/>
    </source>
</evidence>
<dbReference type="PANTHER" id="PTHR30619:SF1">
    <property type="entry name" value="RECOMBINATION PROTEIN 2"/>
    <property type="match status" value="1"/>
</dbReference>
<dbReference type="InterPro" id="IPR001279">
    <property type="entry name" value="Metallo-B-lactamas"/>
</dbReference>
<name>A0A4R3KYC8_9FIRM</name>
<dbReference type="Pfam" id="PF03772">
    <property type="entry name" value="Competence"/>
    <property type="match status" value="1"/>
</dbReference>
<dbReference type="GO" id="GO:0005886">
    <property type="term" value="C:plasma membrane"/>
    <property type="evidence" value="ECO:0007669"/>
    <property type="project" value="UniProtKB-SubCell"/>
</dbReference>
<dbReference type="InterPro" id="IPR025405">
    <property type="entry name" value="DUF4131"/>
</dbReference>
<feature type="transmembrane region" description="Helical" evidence="6">
    <location>
        <begin position="27"/>
        <end position="43"/>
    </location>
</feature>
<organism evidence="8 9">
    <name type="scientific">Keratinibaculum paraultunense</name>
    <dbReference type="NCBI Taxonomy" id="1278232"/>
    <lineage>
        <taxon>Bacteria</taxon>
        <taxon>Bacillati</taxon>
        <taxon>Bacillota</taxon>
        <taxon>Tissierellia</taxon>
        <taxon>Tissierellales</taxon>
        <taxon>Tepidimicrobiaceae</taxon>
        <taxon>Keratinibaculum</taxon>
    </lineage>
</organism>
<dbReference type="NCBIfam" id="TIGR00360">
    <property type="entry name" value="ComEC_N-term"/>
    <property type="match status" value="1"/>
</dbReference>